<feature type="region of interest" description="Disordered" evidence="1">
    <location>
        <begin position="1"/>
        <end position="58"/>
    </location>
</feature>
<proteinExistence type="predicted"/>
<reference evidence="2 3" key="1">
    <citation type="submission" date="2016-10" db="EMBL/GenBank/DDBJ databases">
        <authorList>
            <person name="de Groot N.N."/>
        </authorList>
    </citation>
    <scope>NUCLEOTIDE SEQUENCE [LARGE SCALE GENOMIC DNA]</scope>
    <source>
        <strain evidence="2 3">DSM 20117</strain>
    </source>
</reference>
<organism evidence="2 3">
    <name type="scientific">Crystallibacter crystallopoietes</name>
    <dbReference type="NCBI Taxonomy" id="37928"/>
    <lineage>
        <taxon>Bacteria</taxon>
        <taxon>Bacillati</taxon>
        <taxon>Actinomycetota</taxon>
        <taxon>Actinomycetes</taxon>
        <taxon>Micrococcales</taxon>
        <taxon>Micrococcaceae</taxon>
        <taxon>Crystallibacter</taxon>
    </lineage>
</organism>
<dbReference type="Proteomes" id="UP000181917">
    <property type="component" value="Unassembled WGS sequence"/>
</dbReference>
<dbReference type="EMBL" id="FNKH01000002">
    <property type="protein sequence ID" value="SDQ45551.1"/>
    <property type="molecule type" value="Genomic_DNA"/>
</dbReference>
<keyword evidence="3" id="KW-1185">Reference proteome</keyword>
<dbReference type="AlphaFoldDB" id="A0A1H1B197"/>
<evidence type="ECO:0000313" key="3">
    <source>
        <dbReference type="Proteomes" id="UP000181917"/>
    </source>
</evidence>
<accession>A0A1H1B197</accession>
<dbReference type="RefSeq" id="WP_158300459.1">
    <property type="nucleotide sequence ID" value="NZ_CP018863.1"/>
</dbReference>
<feature type="compositionally biased region" description="Basic and acidic residues" evidence="1">
    <location>
        <begin position="1"/>
        <end position="15"/>
    </location>
</feature>
<sequence length="58" mass="6179">MNDKDHTDNIRDEQQTKAGGAVPAGYVGSGDPAADRKPEDALAESTGEQDPLKRNPQD</sequence>
<name>A0A1H1B197_9MICC</name>
<evidence type="ECO:0000313" key="2">
    <source>
        <dbReference type="EMBL" id="SDQ45551.1"/>
    </source>
</evidence>
<gene>
    <name evidence="2" type="ORF">SAMN04489742_1183</name>
</gene>
<dbReference type="STRING" id="37928.SAMN04489742_1183"/>
<evidence type="ECO:0000256" key="1">
    <source>
        <dbReference type="SAM" id="MobiDB-lite"/>
    </source>
</evidence>
<protein>
    <submittedName>
        <fullName evidence="2">Uncharacterized protein</fullName>
    </submittedName>
</protein>